<gene>
    <name evidence="4" type="ORF">Pmar_PMAR003364</name>
</gene>
<feature type="domain" description="D-isomer specific 2-hydroxyacid dehydrogenase NAD-binding" evidence="3">
    <location>
        <begin position="126"/>
        <end position="172"/>
    </location>
</feature>
<evidence type="ECO:0000259" key="2">
    <source>
        <dbReference type="Pfam" id="PF00389"/>
    </source>
</evidence>
<dbReference type="RefSeq" id="XP_002784111.1">
    <property type="nucleotide sequence ID" value="XM_002784065.1"/>
</dbReference>
<dbReference type="InParanoid" id="C5KH45"/>
<evidence type="ECO:0000259" key="3">
    <source>
        <dbReference type="Pfam" id="PF02826"/>
    </source>
</evidence>
<dbReference type="PANTHER" id="PTHR42938">
    <property type="entry name" value="FORMATE DEHYDROGENASE 1"/>
    <property type="match status" value="1"/>
</dbReference>
<dbReference type="EMBL" id="GG673069">
    <property type="protein sequence ID" value="EER15907.1"/>
    <property type="molecule type" value="Genomic_DNA"/>
</dbReference>
<dbReference type="InterPro" id="IPR006139">
    <property type="entry name" value="D-isomer_2_OHA_DH_cat_dom"/>
</dbReference>
<dbReference type="SUPFAM" id="SSF52283">
    <property type="entry name" value="Formate/glycerate dehydrogenase catalytic domain-like"/>
    <property type="match status" value="1"/>
</dbReference>
<dbReference type="GeneID" id="9060743"/>
<protein>
    <submittedName>
        <fullName evidence="4">D-3-phosphoglycerate dehydrogenase, putative</fullName>
    </submittedName>
</protein>
<proteinExistence type="inferred from homology"/>
<evidence type="ECO:0000256" key="1">
    <source>
        <dbReference type="RuleBase" id="RU003719"/>
    </source>
</evidence>
<dbReference type="Pfam" id="PF00389">
    <property type="entry name" value="2-Hacid_dh"/>
    <property type="match status" value="1"/>
</dbReference>
<organism evidence="5">
    <name type="scientific">Perkinsus marinus (strain ATCC 50983 / TXsc)</name>
    <dbReference type="NCBI Taxonomy" id="423536"/>
    <lineage>
        <taxon>Eukaryota</taxon>
        <taxon>Sar</taxon>
        <taxon>Alveolata</taxon>
        <taxon>Perkinsozoa</taxon>
        <taxon>Perkinsea</taxon>
        <taxon>Perkinsida</taxon>
        <taxon>Perkinsidae</taxon>
        <taxon>Perkinsus</taxon>
    </lineage>
</organism>
<dbReference type="GO" id="GO:0016616">
    <property type="term" value="F:oxidoreductase activity, acting on the CH-OH group of donors, NAD or NADP as acceptor"/>
    <property type="evidence" value="ECO:0007669"/>
    <property type="project" value="InterPro"/>
</dbReference>
<accession>C5KH45</accession>
<dbReference type="GO" id="GO:0051287">
    <property type="term" value="F:NAD binding"/>
    <property type="evidence" value="ECO:0007669"/>
    <property type="project" value="InterPro"/>
</dbReference>
<dbReference type="PANTHER" id="PTHR42938:SF47">
    <property type="entry name" value="HYDROXYPYRUVATE REDUCTASE"/>
    <property type="match status" value="1"/>
</dbReference>
<keyword evidence="5" id="KW-1185">Reference proteome</keyword>
<dbReference type="Pfam" id="PF02826">
    <property type="entry name" value="2-Hacid_dh_C"/>
    <property type="match status" value="1"/>
</dbReference>
<reference evidence="4 5" key="1">
    <citation type="submission" date="2008-07" db="EMBL/GenBank/DDBJ databases">
        <authorList>
            <person name="El-Sayed N."/>
            <person name="Caler E."/>
            <person name="Inman J."/>
            <person name="Amedeo P."/>
            <person name="Hass B."/>
            <person name="Wortman J."/>
        </authorList>
    </citation>
    <scope>NUCLEOTIDE SEQUENCE [LARGE SCALE GENOMIC DNA]</scope>
    <source>
        <strain evidence="5">ATCC 50983 / TXsc</strain>
    </source>
</reference>
<dbReference type="Proteomes" id="UP000007800">
    <property type="component" value="Unassembled WGS sequence"/>
</dbReference>
<dbReference type="SUPFAM" id="SSF51735">
    <property type="entry name" value="NAD(P)-binding Rossmann-fold domains"/>
    <property type="match status" value="1"/>
</dbReference>
<dbReference type="OrthoDB" id="298012at2759"/>
<dbReference type="Gene3D" id="3.40.50.720">
    <property type="entry name" value="NAD(P)-binding Rossmann-like Domain"/>
    <property type="match status" value="3"/>
</dbReference>
<name>C5KH45_PERM5</name>
<keyword evidence="1" id="KW-0560">Oxidoreductase</keyword>
<comment type="similarity">
    <text evidence="1">Belongs to the D-isomer specific 2-hydroxyacid dehydrogenase family.</text>
</comment>
<evidence type="ECO:0000313" key="5">
    <source>
        <dbReference type="Proteomes" id="UP000007800"/>
    </source>
</evidence>
<dbReference type="AlphaFoldDB" id="C5KH45"/>
<dbReference type="InterPro" id="IPR006140">
    <property type="entry name" value="D-isomer_DH_NAD-bd"/>
</dbReference>
<dbReference type="OMA" id="MENLHYP"/>
<evidence type="ECO:0000313" key="4">
    <source>
        <dbReference type="EMBL" id="EER15907.1"/>
    </source>
</evidence>
<sequence>MENLHYPSDDIERTMGSAHVRYKSTDELYAALPGCIGCIVRSDKVNTDFFDHASDLQVVVRAGAGYDNIDLNEATKRGICVMNTPGQNAHAVAELVFGLLLYHARRRFSGSSGFELKDCSGIPHDGCIDREKLSALKEGAILVNTARQEVIDEDALLDVLTARPDLTYIADIKPSNLDQIQGALGETRFTQQVVVTPVKMGAQTLEANINAAVAGVQEIARLLFEGDTTYQVNKTF</sequence>
<feature type="domain" description="D-isomer specific 2-hydroxyacid dehydrogenase catalytic" evidence="2">
    <location>
        <begin position="23"/>
        <end position="233"/>
    </location>
</feature>
<dbReference type="InterPro" id="IPR036291">
    <property type="entry name" value="NAD(P)-bd_dom_sf"/>
</dbReference>